<feature type="transmembrane region" description="Helical" evidence="4">
    <location>
        <begin position="21"/>
        <end position="43"/>
    </location>
</feature>
<keyword evidence="4" id="KW-0812">Transmembrane</keyword>
<name>A0A517WZE2_9PLAN</name>
<gene>
    <name evidence="5" type="ORF">V202x_40320</name>
</gene>
<dbReference type="InterPro" id="IPR052346">
    <property type="entry name" value="O-mannosyl-transferase_TMTC"/>
</dbReference>
<accession>A0A517WZE2</accession>
<evidence type="ECO:0000256" key="3">
    <source>
        <dbReference type="PROSITE-ProRule" id="PRU00339"/>
    </source>
</evidence>
<evidence type="ECO:0000256" key="1">
    <source>
        <dbReference type="ARBA" id="ARBA00022737"/>
    </source>
</evidence>
<evidence type="ECO:0000256" key="2">
    <source>
        <dbReference type="ARBA" id="ARBA00022803"/>
    </source>
</evidence>
<dbReference type="PROSITE" id="PS50005">
    <property type="entry name" value="TPR"/>
    <property type="match status" value="1"/>
</dbReference>
<feature type="repeat" description="TPR" evidence="3">
    <location>
        <begin position="254"/>
        <end position="287"/>
    </location>
</feature>
<dbReference type="GO" id="GO:0030968">
    <property type="term" value="P:endoplasmic reticulum unfolded protein response"/>
    <property type="evidence" value="ECO:0007669"/>
    <property type="project" value="TreeGrafter"/>
</dbReference>
<dbReference type="InterPro" id="IPR011990">
    <property type="entry name" value="TPR-like_helical_dom_sf"/>
</dbReference>
<dbReference type="Pfam" id="PF13432">
    <property type="entry name" value="TPR_16"/>
    <property type="match status" value="1"/>
</dbReference>
<dbReference type="SMART" id="SM00028">
    <property type="entry name" value="TPR"/>
    <property type="match status" value="4"/>
</dbReference>
<dbReference type="Pfam" id="PF14559">
    <property type="entry name" value="TPR_19"/>
    <property type="match status" value="1"/>
</dbReference>
<keyword evidence="2 3" id="KW-0802">TPR repeat</keyword>
<dbReference type="PANTHER" id="PTHR44227:SF3">
    <property type="entry name" value="PROTEIN O-MANNOSYL-TRANSFERASE TMTC4"/>
    <property type="match status" value="1"/>
</dbReference>
<dbReference type="Gene3D" id="1.25.40.10">
    <property type="entry name" value="Tetratricopeptide repeat domain"/>
    <property type="match status" value="1"/>
</dbReference>
<organism evidence="5 6">
    <name type="scientific">Gimesia aquarii</name>
    <dbReference type="NCBI Taxonomy" id="2527964"/>
    <lineage>
        <taxon>Bacteria</taxon>
        <taxon>Pseudomonadati</taxon>
        <taxon>Planctomycetota</taxon>
        <taxon>Planctomycetia</taxon>
        <taxon>Planctomycetales</taxon>
        <taxon>Planctomycetaceae</taxon>
        <taxon>Gimesia</taxon>
    </lineage>
</organism>
<evidence type="ECO:0000313" key="5">
    <source>
        <dbReference type="EMBL" id="QDU10620.1"/>
    </source>
</evidence>
<dbReference type="EMBL" id="CP037422">
    <property type="protein sequence ID" value="QDU10620.1"/>
    <property type="molecule type" value="Genomic_DNA"/>
</dbReference>
<reference evidence="5 6" key="1">
    <citation type="submission" date="2019-03" db="EMBL/GenBank/DDBJ databases">
        <title>Deep-cultivation of Planctomycetes and their phenomic and genomic characterization uncovers novel biology.</title>
        <authorList>
            <person name="Wiegand S."/>
            <person name="Jogler M."/>
            <person name="Boedeker C."/>
            <person name="Pinto D."/>
            <person name="Vollmers J."/>
            <person name="Rivas-Marin E."/>
            <person name="Kohn T."/>
            <person name="Peeters S.H."/>
            <person name="Heuer A."/>
            <person name="Rast P."/>
            <person name="Oberbeckmann S."/>
            <person name="Bunk B."/>
            <person name="Jeske O."/>
            <person name="Meyerdierks A."/>
            <person name="Storesund J.E."/>
            <person name="Kallscheuer N."/>
            <person name="Luecker S."/>
            <person name="Lage O.M."/>
            <person name="Pohl T."/>
            <person name="Merkel B.J."/>
            <person name="Hornburger P."/>
            <person name="Mueller R.-W."/>
            <person name="Bruemmer F."/>
            <person name="Labrenz M."/>
            <person name="Spormann A.M."/>
            <person name="Op den Camp H."/>
            <person name="Overmann J."/>
            <person name="Amann R."/>
            <person name="Jetten M.S.M."/>
            <person name="Mascher T."/>
            <person name="Medema M.H."/>
            <person name="Devos D.P."/>
            <person name="Kaster A.-K."/>
            <person name="Ovreas L."/>
            <person name="Rohde M."/>
            <person name="Galperin M.Y."/>
            <person name="Jogler C."/>
        </authorList>
    </citation>
    <scope>NUCLEOTIDE SEQUENCE [LARGE SCALE GENOMIC DNA]</scope>
    <source>
        <strain evidence="5 6">V202</strain>
    </source>
</reference>
<dbReference type="AlphaFoldDB" id="A0A517WZE2"/>
<keyword evidence="4" id="KW-1133">Transmembrane helix</keyword>
<dbReference type="GO" id="GO:0035269">
    <property type="term" value="P:protein O-linked glycosylation via mannose"/>
    <property type="evidence" value="ECO:0007669"/>
    <property type="project" value="TreeGrafter"/>
</dbReference>
<dbReference type="GO" id="GO:0000030">
    <property type="term" value="F:mannosyltransferase activity"/>
    <property type="evidence" value="ECO:0007669"/>
    <property type="project" value="TreeGrafter"/>
</dbReference>
<proteinExistence type="predicted"/>
<dbReference type="PANTHER" id="PTHR44227">
    <property type="match status" value="1"/>
</dbReference>
<dbReference type="OrthoDB" id="289964at2"/>
<evidence type="ECO:0000256" key="4">
    <source>
        <dbReference type="SAM" id="Phobius"/>
    </source>
</evidence>
<keyword evidence="4" id="KW-0472">Membrane</keyword>
<sequence length="373" mass="42431">MKPLPEQDKLTKPFPMQKKSILFSSKSIVAVVAVIALLIFYFYGGTDSSRSKKSGQINQIKTVQKAEKVKQNELIAYLKQHPQDEFAHFQLGELIKDRAPFQALENFSHVTPMHPRYYEAVDAIAEISLKQNLPKQAKKALLTLIRKFPQQSRYQDLLAKLLLEERDYDRALKHATRSIELGANQAENHMLVANILRQAGRTSEMCGPLKQALFLEPESLVAHLNLAYAALYSGDLQTAEREALWCLKQNPLSNTALRYLAQIDRSRGNISEALAHIEQALVVDPEDFESLLLKADLLIYQRAGQQAYDLLKPLYLEHQTDRRYITALSRAAGLIGNRKEVLQLQRQNQLLIKEDDLKPSTLQSETIEDSQSR</sequence>
<dbReference type="Proteomes" id="UP000318384">
    <property type="component" value="Chromosome"/>
</dbReference>
<keyword evidence="1" id="KW-0677">Repeat</keyword>
<evidence type="ECO:0000313" key="6">
    <source>
        <dbReference type="Proteomes" id="UP000318384"/>
    </source>
</evidence>
<dbReference type="InterPro" id="IPR019734">
    <property type="entry name" value="TPR_rpt"/>
</dbReference>
<dbReference type="SUPFAM" id="SSF48452">
    <property type="entry name" value="TPR-like"/>
    <property type="match status" value="2"/>
</dbReference>
<keyword evidence="6" id="KW-1185">Reference proteome</keyword>
<protein>
    <submittedName>
        <fullName evidence="5">Cellulose synthase subunit BcsC</fullName>
    </submittedName>
</protein>
<dbReference type="RefSeq" id="WP_145178412.1">
    <property type="nucleotide sequence ID" value="NZ_CP037422.1"/>
</dbReference>